<keyword evidence="2" id="KW-0472">Membrane</keyword>
<dbReference type="GO" id="GO:0005886">
    <property type="term" value="C:plasma membrane"/>
    <property type="evidence" value="ECO:0007669"/>
    <property type="project" value="TreeGrafter"/>
</dbReference>
<protein>
    <submittedName>
        <fullName evidence="4">Proline rich and Gla domain 4</fullName>
    </submittedName>
</protein>
<dbReference type="InterPro" id="IPR000294">
    <property type="entry name" value="GLA_domain"/>
</dbReference>
<feature type="transmembrane region" description="Helical" evidence="2">
    <location>
        <begin position="130"/>
        <end position="153"/>
    </location>
</feature>
<keyword evidence="1" id="KW-1015">Disulfide bond</keyword>
<dbReference type="PROSITE" id="PS00011">
    <property type="entry name" value="GLA_1"/>
    <property type="match status" value="1"/>
</dbReference>
<reference evidence="4" key="2">
    <citation type="submission" date="2025-09" db="UniProtKB">
        <authorList>
            <consortium name="Ensembl"/>
        </authorList>
    </citation>
    <scope>IDENTIFICATION</scope>
</reference>
<dbReference type="FunFam" id="4.10.740.10:FF:000001">
    <property type="entry name" value="vitamin K-dependent protein S"/>
    <property type="match status" value="1"/>
</dbReference>
<name>A0A8C5QSB8_9ANUR</name>
<dbReference type="GeneTree" id="ENSGT00940000158268"/>
<dbReference type="Pfam" id="PF00594">
    <property type="entry name" value="Gla"/>
    <property type="match status" value="1"/>
</dbReference>
<reference evidence="4" key="1">
    <citation type="submission" date="2025-08" db="UniProtKB">
        <authorList>
            <consortium name="Ensembl"/>
        </authorList>
    </citation>
    <scope>IDENTIFICATION</scope>
</reference>
<evidence type="ECO:0000256" key="1">
    <source>
        <dbReference type="ARBA" id="ARBA00023157"/>
    </source>
</evidence>
<dbReference type="InterPro" id="IPR035972">
    <property type="entry name" value="GLA-like_dom_SF"/>
</dbReference>
<keyword evidence="2" id="KW-0812">Transmembrane</keyword>
<evidence type="ECO:0000256" key="2">
    <source>
        <dbReference type="SAM" id="Phobius"/>
    </source>
</evidence>
<sequence length="270" mass="30774">MNLLNPAYLVPALRSRISVLHFMVIGHLTSVVFGFPHDTRILEPSLQAANEKVFRNEEDANRFLGRHLLYNQFDFEMFVPGNLERECYEELCNYEEAREIFKNKEATMKFWKEYTTKDTKSTPAATKIDVVGLLTGLISAGTVLVIIGLLVYYCYSLHCNKKTHNQIPADECECRRMSHMVSGTQEPQRNAEEELPLQPVFRPAVELAPPSYDQAVIPMSHLPPPPPYPGIEIDAKVVKKHTIKKRGERTSLEAEAQCRRPCAIIHCCLM</sequence>
<dbReference type="InterPro" id="IPR017857">
    <property type="entry name" value="Coagulation_fac-like_Gla_dom"/>
</dbReference>
<keyword evidence="5" id="KW-1185">Reference proteome</keyword>
<dbReference type="AlphaFoldDB" id="A0A8C5QSB8"/>
<dbReference type="SMART" id="SM00069">
    <property type="entry name" value="GLA"/>
    <property type="match status" value="1"/>
</dbReference>
<dbReference type="Ensembl" id="ENSLLET00000043614.1">
    <property type="protein sequence ID" value="ENSLLEP00000041934.1"/>
    <property type="gene ID" value="ENSLLEG00000026675.1"/>
</dbReference>
<dbReference type="PANTHER" id="PTHR24278:SF38">
    <property type="entry name" value="TRANSMEMBRANE GAMMA-CARBOXYGLUTAMIC ACID PROTEIN 4"/>
    <property type="match status" value="1"/>
</dbReference>
<feature type="domain" description="Gla" evidence="3">
    <location>
        <begin position="70"/>
        <end position="116"/>
    </location>
</feature>
<dbReference type="SUPFAM" id="SSF57630">
    <property type="entry name" value="GLA-domain"/>
    <property type="match status" value="1"/>
</dbReference>
<dbReference type="GO" id="GO:0005509">
    <property type="term" value="F:calcium ion binding"/>
    <property type="evidence" value="ECO:0007669"/>
    <property type="project" value="InterPro"/>
</dbReference>
<dbReference type="OrthoDB" id="9945709at2759"/>
<dbReference type="PROSITE" id="PS50998">
    <property type="entry name" value="GLA_2"/>
    <property type="match status" value="1"/>
</dbReference>
<evidence type="ECO:0000313" key="4">
    <source>
        <dbReference type="Ensembl" id="ENSLLEP00000041934.1"/>
    </source>
</evidence>
<accession>A0A8C5QSB8</accession>
<dbReference type="GO" id="GO:0005615">
    <property type="term" value="C:extracellular space"/>
    <property type="evidence" value="ECO:0007669"/>
    <property type="project" value="TreeGrafter"/>
</dbReference>
<dbReference type="InterPro" id="IPR050442">
    <property type="entry name" value="Peptidase_S1_coag_factors"/>
</dbReference>
<keyword evidence="2" id="KW-1133">Transmembrane helix</keyword>
<evidence type="ECO:0000259" key="3">
    <source>
        <dbReference type="PROSITE" id="PS50998"/>
    </source>
</evidence>
<proteinExistence type="predicted"/>
<dbReference type="PANTHER" id="PTHR24278">
    <property type="entry name" value="COAGULATION FACTOR"/>
    <property type="match status" value="1"/>
</dbReference>
<gene>
    <name evidence="4" type="primary">PRRG4</name>
</gene>
<dbReference type="Gene3D" id="4.10.740.10">
    <property type="entry name" value="Coagulation Factor IX"/>
    <property type="match status" value="1"/>
</dbReference>
<feature type="transmembrane region" description="Helical" evidence="2">
    <location>
        <begin position="15"/>
        <end position="35"/>
    </location>
</feature>
<evidence type="ECO:0000313" key="5">
    <source>
        <dbReference type="Proteomes" id="UP000694569"/>
    </source>
</evidence>
<organism evidence="4 5">
    <name type="scientific">Leptobrachium leishanense</name>
    <name type="common">Leishan spiny toad</name>
    <dbReference type="NCBI Taxonomy" id="445787"/>
    <lineage>
        <taxon>Eukaryota</taxon>
        <taxon>Metazoa</taxon>
        <taxon>Chordata</taxon>
        <taxon>Craniata</taxon>
        <taxon>Vertebrata</taxon>
        <taxon>Euteleostomi</taxon>
        <taxon>Amphibia</taxon>
        <taxon>Batrachia</taxon>
        <taxon>Anura</taxon>
        <taxon>Pelobatoidea</taxon>
        <taxon>Megophryidae</taxon>
        <taxon>Leptobrachium</taxon>
    </lineage>
</organism>
<dbReference type="Proteomes" id="UP000694569">
    <property type="component" value="Unplaced"/>
</dbReference>
<dbReference type="PRINTS" id="PR00001">
    <property type="entry name" value="GLABLOOD"/>
</dbReference>